<evidence type="ECO:0000313" key="1">
    <source>
        <dbReference type="EMBL" id="POH71362.1"/>
    </source>
</evidence>
<sequence>MTDDRLDPRTGLFLVKNIGVTDTDARQFRRSVYRGQGTRLRRGVFTTMDRWGGLASRDRYVDHIRAVVATRRHDPVVSHQSAAALWGIPLGGAWPEAVHVLAVPAARVRSKNGVFVHRTAFDWAEVVELDGMLVTSPARTLLDLARTASFEDAVVALDHGINPRRATPEVLVYSDELSEMLARCGSLRGSTKAKRAIAFARPNADNPGESISRVAIFELGLPDPELQCRHPNPRGGWYYTDFEWPRFRLIGEFDGRGKYLKDEYLRGRTPGDVVYAEKVREDHLRADGFRVVRWGPGELADRGALSRLLVAAGLSGTR</sequence>
<dbReference type="Proteomes" id="UP000237104">
    <property type="component" value="Unassembled WGS sequence"/>
</dbReference>
<dbReference type="AlphaFoldDB" id="A0A2S3ZQS4"/>
<evidence type="ECO:0000313" key="2">
    <source>
        <dbReference type="Proteomes" id="UP000237104"/>
    </source>
</evidence>
<evidence type="ECO:0008006" key="3">
    <source>
        <dbReference type="Google" id="ProtNLM"/>
    </source>
</evidence>
<organism evidence="1 2">
    <name type="scientific">Cryobacterium zongtaii</name>
    <dbReference type="NCBI Taxonomy" id="1259217"/>
    <lineage>
        <taxon>Bacteria</taxon>
        <taxon>Bacillati</taxon>
        <taxon>Actinomycetota</taxon>
        <taxon>Actinomycetes</taxon>
        <taxon>Micrococcales</taxon>
        <taxon>Microbacteriaceae</taxon>
        <taxon>Cryobacterium</taxon>
    </lineage>
</organism>
<proteinExistence type="predicted"/>
<gene>
    <name evidence="1" type="ORF">C3B59_01905</name>
</gene>
<protein>
    <recommendedName>
        <fullName evidence="3">Transcriptional regulator, AbiEi antitoxin, Type IV TA system</fullName>
    </recommendedName>
</protein>
<accession>A0A2S3ZQS4</accession>
<dbReference type="RefSeq" id="WP_103429775.1">
    <property type="nucleotide sequence ID" value="NZ_PPXF01000011.1"/>
</dbReference>
<name>A0A2S3ZQS4_9MICO</name>
<dbReference type="EMBL" id="PPXF01000011">
    <property type="protein sequence ID" value="POH71362.1"/>
    <property type="molecule type" value="Genomic_DNA"/>
</dbReference>
<dbReference type="OrthoDB" id="5517693at2"/>
<comment type="caution">
    <text evidence="1">The sequence shown here is derived from an EMBL/GenBank/DDBJ whole genome shotgun (WGS) entry which is preliminary data.</text>
</comment>
<reference evidence="1 2" key="1">
    <citation type="submission" date="2018-01" db="EMBL/GenBank/DDBJ databases">
        <title>Cryobacterium sp. nov., from glaciers in China.</title>
        <authorList>
            <person name="Liu Q."/>
            <person name="Xin Y.-H."/>
        </authorList>
    </citation>
    <scope>NUCLEOTIDE SEQUENCE [LARGE SCALE GENOMIC DNA]</scope>
    <source>
        <strain evidence="1 2">TMB1-8</strain>
    </source>
</reference>